<comment type="catalytic activity">
    <reaction evidence="8">
        <text>fluoride(in) = fluoride(out)</text>
        <dbReference type="Rhea" id="RHEA:76159"/>
        <dbReference type="ChEBI" id="CHEBI:17051"/>
    </reaction>
    <physiologicalReaction direction="left-to-right" evidence="8">
        <dbReference type="Rhea" id="RHEA:76160"/>
    </physiologicalReaction>
</comment>
<feature type="transmembrane region" description="Helical" evidence="10">
    <location>
        <begin position="38"/>
        <end position="57"/>
    </location>
</feature>
<reference evidence="11 12" key="1">
    <citation type="submission" date="2019-07" db="EMBL/GenBank/DDBJ databases">
        <title>Whole genome shotgun sequence of Lactobacillus rapi NBRC 109618.</title>
        <authorList>
            <person name="Hosoyama A."/>
            <person name="Uohara A."/>
            <person name="Ohji S."/>
            <person name="Ichikawa N."/>
        </authorList>
    </citation>
    <scope>NUCLEOTIDE SEQUENCE [LARGE SCALE GENOMIC DNA]</scope>
    <source>
        <strain evidence="11 12">NBRC 109618</strain>
    </source>
</reference>
<feature type="transmembrane region" description="Helical" evidence="10">
    <location>
        <begin position="69"/>
        <end position="92"/>
    </location>
</feature>
<comment type="subcellular location">
    <subcellularLocation>
        <location evidence="1 10">Cell membrane</location>
        <topology evidence="1 10">Multi-pass membrane protein</topology>
    </subcellularLocation>
</comment>
<dbReference type="STRING" id="1423795.FD12_GL000926"/>
<dbReference type="Proteomes" id="UP000321569">
    <property type="component" value="Unassembled WGS sequence"/>
</dbReference>
<comment type="caution">
    <text evidence="11">The sequence shown here is derived from an EMBL/GenBank/DDBJ whole genome shotgun (WGS) entry which is preliminary data.</text>
</comment>
<keyword evidence="2 10" id="KW-1003">Cell membrane</keyword>
<dbReference type="OrthoDB" id="9799631at2"/>
<evidence type="ECO:0000256" key="8">
    <source>
        <dbReference type="ARBA" id="ARBA00035585"/>
    </source>
</evidence>
<evidence type="ECO:0000256" key="5">
    <source>
        <dbReference type="ARBA" id="ARBA00023136"/>
    </source>
</evidence>
<evidence type="ECO:0000256" key="10">
    <source>
        <dbReference type="HAMAP-Rule" id="MF_00454"/>
    </source>
</evidence>
<dbReference type="Pfam" id="PF02537">
    <property type="entry name" value="CRCB"/>
    <property type="match status" value="1"/>
</dbReference>
<dbReference type="AlphaFoldDB" id="A0A512PNX6"/>
<dbReference type="InterPro" id="IPR003691">
    <property type="entry name" value="FluC"/>
</dbReference>
<comment type="activity regulation">
    <text evidence="10">Na(+) is not transported, but it plays an essential structural role and its presence is essential for fluoride channel function.</text>
</comment>
<accession>A0A512PNX6</accession>
<keyword evidence="10" id="KW-0479">Metal-binding</keyword>
<evidence type="ECO:0000313" key="11">
    <source>
        <dbReference type="EMBL" id="GEP72901.1"/>
    </source>
</evidence>
<feature type="binding site" evidence="10">
    <location>
        <position position="82"/>
    </location>
    <ligand>
        <name>Na(+)</name>
        <dbReference type="ChEBI" id="CHEBI:29101"/>
        <note>structural</note>
    </ligand>
</feature>
<keyword evidence="10" id="KW-0813">Transport</keyword>
<evidence type="ECO:0000256" key="2">
    <source>
        <dbReference type="ARBA" id="ARBA00022475"/>
    </source>
</evidence>
<organism evidence="11 12">
    <name type="scientific">Lentilactobacillus rapi</name>
    <dbReference type="NCBI Taxonomy" id="481723"/>
    <lineage>
        <taxon>Bacteria</taxon>
        <taxon>Bacillati</taxon>
        <taxon>Bacillota</taxon>
        <taxon>Bacilli</taxon>
        <taxon>Lactobacillales</taxon>
        <taxon>Lactobacillaceae</taxon>
        <taxon>Lentilactobacillus</taxon>
    </lineage>
</organism>
<keyword evidence="6 10" id="KW-0407">Ion channel</keyword>
<dbReference type="HAMAP" id="MF_00454">
    <property type="entry name" value="FluC"/>
    <property type="match status" value="1"/>
</dbReference>
<keyword evidence="3 10" id="KW-0812">Transmembrane</keyword>
<dbReference type="GO" id="GO:0062054">
    <property type="term" value="F:fluoride channel activity"/>
    <property type="evidence" value="ECO:0007669"/>
    <property type="project" value="UniProtKB-UniRule"/>
</dbReference>
<evidence type="ECO:0000313" key="12">
    <source>
        <dbReference type="Proteomes" id="UP000321569"/>
    </source>
</evidence>
<comment type="similarity">
    <text evidence="7 10">Belongs to the fluoride channel Fluc/FEX (TC 1.A.43) family.</text>
</comment>
<feature type="transmembrane region" description="Helical" evidence="10">
    <location>
        <begin position="6"/>
        <end position="26"/>
    </location>
</feature>
<dbReference type="RefSeq" id="WP_054747569.1">
    <property type="nucleotide sequence ID" value="NZ_BKAM01000038.1"/>
</dbReference>
<keyword evidence="10" id="KW-0915">Sodium</keyword>
<name>A0A512PNX6_9LACO</name>
<evidence type="ECO:0000256" key="7">
    <source>
        <dbReference type="ARBA" id="ARBA00035120"/>
    </source>
</evidence>
<keyword evidence="5 10" id="KW-0472">Membrane</keyword>
<comment type="function">
    <text evidence="9 10">Fluoride-specific ion channel. Important for reducing fluoride concentration in the cell, thus reducing its toxicity.</text>
</comment>
<dbReference type="GO" id="GO:0140114">
    <property type="term" value="P:cellular detoxification of fluoride"/>
    <property type="evidence" value="ECO:0007669"/>
    <property type="project" value="UniProtKB-UniRule"/>
</dbReference>
<dbReference type="GO" id="GO:0046872">
    <property type="term" value="F:metal ion binding"/>
    <property type="evidence" value="ECO:0007669"/>
    <property type="project" value="UniProtKB-KW"/>
</dbReference>
<dbReference type="EMBL" id="BKAM01000038">
    <property type="protein sequence ID" value="GEP72901.1"/>
    <property type="molecule type" value="Genomic_DNA"/>
</dbReference>
<proteinExistence type="inferred from homology"/>
<sequence length="133" mass="14406">MPVNWYKIGQLLSVFIGGMTGGAGRYEVGKWLGSSHSLLATTSVNLIGCYLLVFTIYGLDLHVDLPEWLILGLGTGIVGSFTTFSTFGVQFVQTATTHLAIAILYLTVNLVGGFFMAMLGFGTAHVIDWRQKI</sequence>
<evidence type="ECO:0000256" key="6">
    <source>
        <dbReference type="ARBA" id="ARBA00023303"/>
    </source>
</evidence>
<gene>
    <name evidence="11" type="primary">crcB_2</name>
    <name evidence="10" type="synonym">crcB</name>
    <name evidence="10" type="synonym">fluC</name>
    <name evidence="11" type="ORF">LRA02_17690</name>
</gene>
<dbReference type="GO" id="GO:0005886">
    <property type="term" value="C:plasma membrane"/>
    <property type="evidence" value="ECO:0007669"/>
    <property type="project" value="UniProtKB-SubCell"/>
</dbReference>
<feature type="binding site" evidence="10">
    <location>
        <position position="79"/>
    </location>
    <ligand>
        <name>Na(+)</name>
        <dbReference type="ChEBI" id="CHEBI:29101"/>
        <note>structural</note>
    </ligand>
</feature>
<protein>
    <recommendedName>
        <fullName evidence="10">Fluoride-specific ion channel FluC</fullName>
    </recommendedName>
</protein>
<feature type="transmembrane region" description="Helical" evidence="10">
    <location>
        <begin position="99"/>
        <end position="127"/>
    </location>
</feature>
<evidence type="ECO:0000256" key="9">
    <source>
        <dbReference type="ARBA" id="ARBA00049940"/>
    </source>
</evidence>
<evidence type="ECO:0000256" key="3">
    <source>
        <dbReference type="ARBA" id="ARBA00022692"/>
    </source>
</evidence>
<evidence type="ECO:0000256" key="1">
    <source>
        <dbReference type="ARBA" id="ARBA00004651"/>
    </source>
</evidence>
<keyword evidence="4 10" id="KW-1133">Transmembrane helix</keyword>
<keyword evidence="10" id="KW-0406">Ion transport</keyword>
<evidence type="ECO:0000256" key="4">
    <source>
        <dbReference type="ARBA" id="ARBA00022989"/>
    </source>
</evidence>